<feature type="transmembrane region" description="Helical" evidence="2">
    <location>
        <begin position="114"/>
        <end position="134"/>
    </location>
</feature>
<keyword evidence="4" id="KW-1185">Reference proteome</keyword>
<accession>A0ABW4P236</accession>
<dbReference type="Proteomes" id="UP001597286">
    <property type="component" value="Unassembled WGS sequence"/>
</dbReference>
<organism evidence="3 4">
    <name type="scientific">Rhodococcus gannanensis</name>
    <dbReference type="NCBI Taxonomy" id="1960308"/>
    <lineage>
        <taxon>Bacteria</taxon>
        <taxon>Bacillati</taxon>
        <taxon>Actinomycetota</taxon>
        <taxon>Actinomycetes</taxon>
        <taxon>Mycobacteriales</taxon>
        <taxon>Nocardiaceae</taxon>
        <taxon>Rhodococcus</taxon>
    </lineage>
</organism>
<keyword evidence="2" id="KW-1133">Transmembrane helix</keyword>
<keyword evidence="2" id="KW-0472">Membrane</keyword>
<proteinExistence type="predicted"/>
<sequence length="158" mass="16737">MTTGGPTDQPGQPYGQEGHHIPPQQPGYPTPPPAYGAAPGYGAPTYSGFPPAPPTPPTNPQAQASGFFQALFDFNFNSYVTPKVVKVLYILLTVLVSLYVLIAVVAGFGSGEPVMGLVLLITAPVIGLILLALFRISLEFYVAVIKISEDVKELKARP</sequence>
<dbReference type="Pfam" id="PF14110">
    <property type="entry name" value="DUF4282"/>
    <property type="match status" value="1"/>
</dbReference>
<evidence type="ECO:0000256" key="1">
    <source>
        <dbReference type="SAM" id="MobiDB-lite"/>
    </source>
</evidence>
<dbReference type="EMBL" id="JBHUFB010000009">
    <property type="protein sequence ID" value="MFD1811992.1"/>
    <property type="molecule type" value="Genomic_DNA"/>
</dbReference>
<feature type="region of interest" description="Disordered" evidence="1">
    <location>
        <begin position="1"/>
        <end position="41"/>
    </location>
</feature>
<feature type="compositionally biased region" description="Pro residues" evidence="1">
    <location>
        <begin position="23"/>
        <end position="34"/>
    </location>
</feature>
<evidence type="ECO:0000313" key="4">
    <source>
        <dbReference type="Proteomes" id="UP001597286"/>
    </source>
</evidence>
<evidence type="ECO:0000256" key="2">
    <source>
        <dbReference type="SAM" id="Phobius"/>
    </source>
</evidence>
<keyword evidence="2" id="KW-0812">Transmembrane</keyword>
<comment type="caution">
    <text evidence="3">The sequence shown here is derived from an EMBL/GenBank/DDBJ whole genome shotgun (WGS) entry which is preliminary data.</text>
</comment>
<evidence type="ECO:0000313" key="3">
    <source>
        <dbReference type="EMBL" id="MFD1811992.1"/>
    </source>
</evidence>
<dbReference type="InterPro" id="IPR025557">
    <property type="entry name" value="DUF4282"/>
</dbReference>
<feature type="transmembrane region" description="Helical" evidence="2">
    <location>
        <begin position="87"/>
        <end position="108"/>
    </location>
</feature>
<reference evidence="4" key="1">
    <citation type="journal article" date="2019" name="Int. J. Syst. Evol. Microbiol.">
        <title>The Global Catalogue of Microorganisms (GCM) 10K type strain sequencing project: providing services to taxonomists for standard genome sequencing and annotation.</title>
        <authorList>
            <consortium name="The Broad Institute Genomics Platform"/>
            <consortium name="The Broad Institute Genome Sequencing Center for Infectious Disease"/>
            <person name="Wu L."/>
            <person name="Ma J."/>
        </authorList>
    </citation>
    <scope>NUCLEOTIDE SEQUENCE [LARGE SCALE GENOMIC DNA]</scope>
    <source>
        <strain evidence="4">DT72</strain>
    </source>
</reference>
<gene>
    <name evidence="3" type="ORF">ACFSJG_07180</name>
</gene>
<protein>
    <submittedName>
        <fullName evidence="3">DUF4282 domain-containing protein</fullName>
    </submittedName>
</protein>
<name>A0ABW4P236_9NOCA</name>
<feature type="compositionally biased region" description="Polar residues" evidence="1">
    <location>
        <begin position="1"/>
        <end position="10"/>
    </location>
</feature>
<dbReference type="RefSeq" id="WP_378484523.1">
    <property type="nucleotide sequence ID" value="NZ_JBHUFB010000009.1"/>
</dbReference>